<dbReference type="Proteomes" id="UP001178461">
    <property type="component" value="Chromosome 4"/>
</dbReference>
<dbReference type="EMBL" id="OX395129">
    <property type="protein sequence ID" value="CAI5773407.1"/>
    <property type="molecule type" value="Genomic_DNA"/>
</dbReference>
<name>A0AA35P6F0_9SAUR</name>
<reference evidence="1" key="1">
    <citation type="submission" date="2022-12" db="EMBL/GenBank/DDBJ databases">
        <authorList>
            <person name="Alioto T."/>
            <person name="Alioto T."/>
            <person name="Gomez Garrido J."/>
        </authorList>
    </citation>
    <scope>NUCLEOTIDE SEQUENCE</scope>
</reference>
<evidence type="ECO:0000313" key="2">
    <source>
        <dbReference type="Proteomes" id="UP001178461"/>
    </source>
</evidence>
<accession>A0AA35P6F0</accession>
<keyword evidence="2" id="KW-1185">Reference proteome</keyword>
<protein>
    <submittedName>
        <fullName evidence="1">Uncharacterized protein</fullName>
    </submittedName>
</protein>
<evidence type="ECO:0000313" key="1">
    <source>
        <dbReference type="EMBL" id="CAI5773407.1"/>
    </source>
</evidence>
<organism evidence="1 2">
    <name type="scientific">Podarcis lilfordi</name>
    <name type="common">Lilford's wall lizard</name>
    <dbReference type="NCBI Taxonomy" id="74358"/>
    <lineage>
        <taxon>Eukaryota</taxon>
        <taxon>Metazoa</taxon>
        <taxon>Chordata</taxon>
        <taxon>Craniata</taxon>
        <taxon>Vertebrata</taxon>
        <taxon>Euteleostomi</taxon>
        <taxon>Lepidosauria</taxon>
        <taxon>Squamata</taxon>
        <taxon>Bifurcata</taxon>
        <taxon>Unidentata</taxon>
        <taxon>Episquamata</taxon>
        <taxon>Laterata</taxon>
        <taxon>Lacertibaenia</taxon>
        <taxon>Lacertidae</taxon>
        <taxon>Podarcis</taxon>
    </lineage>
</organism>
<proteinExistence type="predicted"/>
<dbReference type="AlphaFoldDB" id="A0AA35P6F0"/>
<gene>
    <name evidence="1" type="ORF">PODLI_1B003601</name>
</gene>
<sequence length="88" mass="9963">MRARTANQGWHGYYVTCLCHLISPWLPGASLKRTEHENKYTMKAAKKTFVGTNPKGVVADGFGTEKQEPFPKRITCALEVRNEKMHEA</sequence>